<accession>A0A9W8TUU8</accession>
<dbReference type="EMBL" id="JANVFU010000012">
    <property type="protein sequence ID" value="KAJ3741460.1"/>
    <property type="molecule type" value="Genomic_DNA"/>
</dbReference>
<reference evidence="2 3" key="1">
    <citation type="journal article" date="2023" name="Proc. Natl. Acad. Sci. U.S.A.">
        <title>A global phylogenomic analysis of the shiitake genus Lentinula.</title>
        <authorList>
            <person name="Sierra-Patev S."/>
            <person name="Min B."/>
            <person name="Naranjo-Ortiz M."/>
            <person name="Looney B."/>
            <person name="Konkel Z."/>
            <person name="Slot J.C."/>
            <person name="Sakamoto Y."/>
            <person name="Steenwyk J.L."/>
            <person name="Rokas A."/>
            <person name="Carro J."/>
            <person name="Camarero S."/>
            <person name="Ferreira P."/>
            <person name="Molpeceres G."/>
            <person name="Ruiz-Duenas F.J."/>
            <person name="Serrano A."/>
            <person name="Henrissat B."/>
            <person name="Drula E."/>
            <person name="Hughes K.W."/>
            <person name="Mata J.L."/>
            <person name="Ishikawa N.K."/>
            <person name="Vargas-Isla R."/>
            <person name="Ushijima S."/>
            <person name="Smith C.A."/>
            <person name="Donoghue J."/>
            <person name="Ahrendt S."/>
            <person name="Andreopoulos W."/>
            <person name="He G."/>
            <person name="LaButti K."/>
            <person name="Lipzen A."/>
            <person name="Ng V."/>
            <person name="Riley R."/>
            <person name="Sandor L."/>
            <person name="Barry K."/>
            <person name="Martinez A.T."/>
            <person name="Xiao Y."/>
            <person name="Gibbons J.G."/>
            <person name="Terashima K."/>
            <person name="Grigoriev I.V."/>
            <person name="Hibbett D."/>
        </authorList>
    </citation>
    <scope>NUCLEOTIDE SEQUENCE [LARGE SCALE GENOMIC DNA]</scope>
    <source>
        <strain evidence="2 3">TFB7810</strain>
    </source>
</reference>
<dbReference type="PANTHER" id="PTHR35340">
    <property type="entry name" value="PQQ ENZYME REPEAT PROTEIN-RELATED"/>
    <property type="match status" value="1"/>
</dbReference>
<dbReference type="InterPro" id="IPR039535">
    <property type="entry name" value="ASST-like"/>
</dbReference>
<feature type="chain" id="PRO_5040853552" evidence="1">
    <location>
        <begin position="38"/>
        <end position="546"/>
    </location>
</feature>
<evidence type="ECO:0000256" key="1">
    <source>
        <dbReference type="SAM" id="SignalP"/>
    </source>
</evidence>
<dbReference type="PANTHER" id="PTHR35340:SF5">
    <property type="entry name" value="ASST-DOMAIN-CONTAINING PROTEIN"/>
    <property type="match status" value="1"/>
</dbReference>
<organism evidence="2 3">
    <name type="scientific">Lentinula detonsa</name>
    <dbReference type="NCBI Taxonomy" id="2804962"/>
    <lineage>
        <taxon>Eukaryota</taxon>
        <taxon>Fungi</taxon>
        <taxon>Dikarya</taxon>
        <taxon>Basidiomycota</taxon>
        <taxon>Agaricomycotina</taxon>
        <taxon>Agaricomycetes</taxon>
        <taxon>Agaricomycetidae</taxon>
        <taxon>Agaricales</taxon>
        <taxon>Marasmiineae</taxon>
        <taxon>Omphalotaceae</taxon>
        <taxon>Lentinula</taxon>
    </lineage>
</organism>
<dbReference type="Pfam" id="PF14269">
    <property type="entry name" value="Arylsulfotran_2"/>
    <property type="match status" value="1"/>
</dbReference>
<gene>
    <name evidence="2" type="ORF">DFH05DRAFT_1545435</name>
</gene>
<dbReference type="Proteomes" id="UP001142393">
    <property type="component" value="Unassembled WGS sequence"/>
</dbReference>
<keyword evidence="3" id="KW-1185">Reference proteome</keyword>
<proteinExistence type="predicted"/>
<sequence length="546" mass="59402">MKRRYRPRIVTLFIMVFRSLSTVTLLSLLSLPGLTSASVAYCNNQDYESGALGQAPYQTYYAAPYKPVQLNYALPPADCPSNSQVSGYFMFSPLGSDLEMTGGGYIMNPNGTMVYFSSGFGSTVILRGVFTYEGEDHLGIWVADGSDAVPAGHGSGWNILLDRSYNVVAKITTSGLTVGADLHELHITTNNTAIITAFPTDETDLSAYGGSEIGYVLNPVAQEIDIATGEAIFTWKALDHVSPSECYAPLGIAATGYGIATDPWDYFHMNSIEKNDDGTYLISSRHCHTLYLVNSDGDILWRMGGKNSNFTMNEGANFTWQHHARLRGSGQLSLFDNGATEWEQDIPYSQGLLLDYDDSAMTVSLSSARAPYNRTNTVSQGSVEFLSNGNSIVGWGAMPYISEHDETGNIIWSTQFAVPNSGISSYRAFLKDWTGRPSIPPSMKVTSPFSNNVTVYAWWNGATEITSWELYGSRLITPLKATSLANASKTDFETALVYSGSEYTFYQVAAHNADGEILAYSNFTALDGTTFGPAENQTITAAPLNS</sequence>
<feature type="signal peptide" evidence="1">
    <location>
        <begin position="1"/>
        <end position="37"/>
    </location>
</feature>
<protein>
    <submittedName>
        <fullName evidence="2">ASST-domain-containing protein</fullName>
    </submittedName>
</protein>
<dbReference type="InterPro" id="IPR053143">
    <property type="entry name" value="Arylsulfate_ST"/>
</dbReference>
<comment type="caution">
    <text evidence="2">The sequence shown here is derived from an EMBL/GenBank/DDBJ whole genome shotgun (WGS) entry which is preliminary data.</text>
</comment>
<evidence type="ECO:0000313" key="3">
    <source>
        <dbReference type="Proteomes" id="UP001142393"/>
    </source>
</evidence>
<keyword evidence="1" id="KW-0732">Signal</keyword>
<name>A0A9W8TUU8_9AGAR</name>
<evidence type="ECO:0000313" key="2">
    <source>
        <dbReference type="EMBL" id="KAJ3741460.1"/>
    </source>
</evidence>
<dbReference type="AlphaFoldDB" id="A0A9W8TUU8"/>